<dbReference type="Proteomes" id="UP000289437">
    <property type="component" value="Unassembled WGS sequence"/>
</dbReference>
<organism evidence="1 2">
    <name type="scientific">Granulicella sibirica</name>
    <dbReference type="NCBI Taxonomy" id="2479048"/>
    <lineage>
        <taxon>Bacteria</taxon>
        <taxon>Pseudomonadati</taxon>
        <taxon>Acidobacteriota</taxon>
        <taxon>Terriglobia</taxon>
        <taxon>Terriglobales</taxon>
        <taxon>Acidobacteriaceae</taxon>
        <taxon>Granulicella</taxon>
    </lineage>
</organism>
<evidence type="ECO:0000313" key="2">
    <source>
        <dbReference type="Proteomes" id="UP000289437"/>
    </source>
</evidence>
<sequence length="79" mass="8591">MMTHRQATEVIGLHAITMCFEELVITVMRNSNIRLMSARISDLEMESASDDGCNCLLLGVVFLRSGDTIGATNLGDTSI</sequence>
<dbReference type="EMBL" id="RDSM01000006">
    <property type="protein sequence ID" value="RXH53945.1"/>
    <property type="molecule type" value="Genomic_DNA"/>
</dbReference>
<comment type="caution">
    <text evidence="1">The sequence shown here is derived from an EMBL/GenBank/DDBJ whole genome shotgun (WGS) entry which is preliminary data.</text>
</comment>
<reference evidence="2" key="2">
    <citation type="submission" date="2019-02" db="EMBL/GenBank/DDBJ databases">
        <title>Granulicella sibirica sp. nov., a psychrotolerant acidobacterium isolated from an organic soil layer in forested tundra, West Siberia.</title>
        <authorList>
            <person name="Oshkin I.Y."/>
            <person name="Kulichevskaya I.S."/>
            <person name="Rijpstra W.I.C."/>
            <person name="Sinninghe Damste J.S."/>
            <person name="Rakitin A.L."/>
            <person name="Ravin N.V."/>
            <person name="Dedysh S.N."/>
        </authorList>
    </citation>
    <scope>NUCLEOTIDE SEQUENCE [LARGE SCALE GENOMIC DNA]</scope>
    <source>
        <strain evidence="2">AF10</strain>
    </source>
</reference>
<reference evidence="1 2" key="1">
    <citation type="submission" date="2018-11" db="EMBL/GenBank/DDBJ databases">
        <authorList>
            <person name="Mardanov A.V."/>
            <person name="Ravin N.V."/>
            <person name="Dedysh S.N."/>
        </authorList>
    </citation>
    <scope>NUCLEOTIDE SEQUENCE [LARGE SCALE GENOMIC DNA]</scope>
    <source>
        <strain evidence="1 2">AF10</strain>
    </source>
</reference>
<keyword evidence="2" id="KW-1185">Reference proteome</keyword>
<evidence type="ECO:0000313" key="1">
    <source>
        <dbReference type="EMBL" id="RXH53945.1"/>
    </source>
</evidence>
<protein>
    <submittedName>
        <fullName evidence="1">Uncharacterized protein</fullName>
    </submittedName>
</protein>
<gene>
    <name evidence="1" type="ORF">GRAN_4914</name>
</gene>
<name>A0A4Q0SSQ6_9BACT</name>
<proteinExistence type="predicted"/>
<accession>A0A4Q0SSQ6</accession>
<dbReference type="AlphaFoldDB" id="A0A4Q0SSQ6"/>